<keyword evidence="2" id="KW-1185">Reference proteome</keyword>
<dbReference type="EMBL" id="WNTK01011620">
    <property type="protein sequence ID" value="KAG9462383.1"/>
    <property type="molecule type" value="Genomic_DNA"/>
</dbReference>
<dbReference type="AlphaFoldDB" id="A0A8J6E8Y4"/>
<protein>
    <submittedName>
        <fullName evidence="1">Uncharacterized protein</fullName>
    </submittedName>
</protein>
<proteinExistence type="predicted"/>
<gene>
    <name evidence="1" type="ORF">GDO78_014227</name>
</gene>
<evidence type="ECO:0000313" key="2">
    <source>
        <dbReference type="Proteomes" id="UP000770717"/>
    </source>
</evidence>
<organism evidence="1 2">
    <name type="scientific">Eleutherodactylus coqui</name>
    <name type="common">Puerto Rican coqui</name>
    <dbReference type="NCBI Taxonomy" id="57060"/>
    <lineage>
        <taxon>Eukaryota</taxon>
        <taxon>Metazoa</taxon>
        <taxon>Chordata</taxon>
        <taxon>Craniata</taxon>
        <taxon>Vertebrata</taxon>
        <taxon>Euteleostomi</taxon>
        <taxon>Amphibia</taxon>
        <taxon>Batrachia</taxon>
        <taxon>Anura</taxon>
        <taxon>Neobatrachia</taxon>
        <taxon>Hyloidea</taxon>
        <taxon>Eleutherodactylidae</taxon>
        <taxon>Eleutherodactylinae</taxon>
        <taxon>Eleutherodactylus</taxon>
        <taxon>Eleutherodactylus</taxon>
    </lineage>
</organism>
<evidence type="ECO:0000313" key="1">
    <source>
        <dbReference type="EMBL" id="KAG9462383.1"/>
    </source>
</evidence>
<comment type="caution">
    <text evidence="1">The sequence shown here is derived from an EMBL/GenBank/DDBJ whole genome shotgun (WGS) entry which is preliminary data.</text>
</comment>
<sequence length="95" mass="11330">MVKIYGSNFFRSRHSYLLFFQWRCGMKVQKHPMACHIVLQLWIAHLQLPMRKPQLLSDSFPFKMLTVPGISTLNSPLSWVYRSRTSVTRIQIRYD</sequence>
<name>A0A8J6E8Y4_ELECQ</name>
<reference evidence="1" key="1">
    <citation type="thesis" date="2020" institute="ProQuest LLC" country="789 East Eisenhower Parkway, Ann Arbor, MI, USA">
        <title>Comparative Genomics and Chromosome Evolution.</title>
        <authorList>
            <person name="Mudd A.B."/>
        </authorList>
    </citation>
    <scope>NUCLEOTIDE SEQUENCE</scope>
    <source>
        <strain evidence="1">HN-11 Male</strain>
        <tissue evidence="1">Kidney and liver</tissue>
    </source>
</reference>
<dbReference type="Proteomes" id="UP000770717">
    <property type="component" value="Unassembled WGS sequence"/>
</dbReference>
<accession>A0A8J6E8Y4</accession>